<organism evidence="7 8">
    <name type="scientific">Vagococcus zengguangii</name>
    <dbReference type="NCBI Taxonomy" id="2571750"/>
    <lineage>
        <taxon>Bacteria</taxon>
        <taxon>Bacillati</taxon>
        <taxon>Bacillota</taxon>
        <taxon>Bacilli</taxon>
        <taxon>Lactobacillales</taxon>
        <taxon>Enterococcaceae</taxon>
        <taxon>Vagococcus</taxon>
    </lineage>
</organism>
<feature type="coiled-coil region" evidence="4">
    <location>
        <begin position="215"/>
        <end position="242"/>
    </location>
</feature>
<comment type="subcellular location">
    <subcellularLocation>
        <location evidence="1">Membrane</location>
    </subcellularLocation>
</comment>
<feature type="transmembrane region" description="Helical" evidence="6">
    <location>
        <begin position="6"/>
        <end position="25"/>
    </location>
</feature>
<name>A0A4D7CVQ5_9ENTE</name>
<evidence type="ECO:0000256" key="4">
    <source>
        <dbReference type="SAM" id="Coils"/>
    </source>
</evidence>
<accession>A0A4D7CVQ5</accession>
<evidence type="ECO:0000256" key="2">
    <source>
        <dbReference type="ARBA" id="ARBA00007161"/>
    </source>
</evidence>
<feature type="compositionally biased region" description="Acidic residues" evidence="5">
    <location>
        <begin position="494"/>
        <end position="509"/>
    </location>
</feature>
<dbReference type="InterPro" id="IPR001107">
    <property type="entry name" value="Band_7"/>
</dbReference>
<keyword evidence="6" id="KW-1133">Transmembrane helix</keyword>
<feature type="coiled-coil region" evidence="4">
    <location>
        <begin position="275"/>
        <end position="311"/>
    </location>
</feature>
<proteinExistence type="inferred from homology"/>
<dbReference type="GO" id="GO:0072659">
    <property type="term" value="P:protein localization to plasma membrane"/>
    <property type="evidence" value="ECO:0007669"/>
    <property type="project" value="TreeGrafter"/>
</dbReference>
<evidence type="ECO:0000313" key="8">
    <source>
        <dbReference type="Proteomes" id="UP000298615"/>
    </source>
</evidence>
<evidence type="ECO:0000256" key="6">
    <source>
        <dbReference type="SAM" id="Phobius"/>
    </source>
</evidence>
<gene>
    <name evidence="7" type="ORF">FA707_04895</name>
</gene>
<dbReference type="RefSeq" id="WP_136953174.1">
    <property type="nucleotide sequence ID" value="NZ_CP039712.1"/>
</dbReference>
<dbReference type="PANTHER" id="PTHR13806">
    <property type="entry name" value="FLOTILLIN-RELATED"/>
    <property type="match status" value="1"/>
</dbReference>
<evidence type="ECO:0000313" key="7">
    <source>
        <dbReference type="EMBL" id="QCI86341.1"/>
    </source>
</evidence>
<evidence type="ECO:0000256" key="3">
    <source>
        <dbReference type="ARBA" id="ARBA00023136"/>
    </source>
</evidence>
<feature type="region of interest" description="Disordered" evidence="5">
    <location>
        <begin position="483"/>
        <end position="509"/>
    </location>
</feature>
<dbReference type="OrthoDB" id="9786220at2"/>
<dbReference type="GO" id="GO:0002020">
    <property type="term" value="F:protease binding"/>
    <property type="evidence" value="ECO:0007669"/>
    <property type="project" value="TreeGrafter"/>
</dbReference>
<dbReference type="Gene3D" id="3.30.479.30">
    <property type="entry name" value="Band 7 domain"/>
    <property type="match status" value="1"/>
</dbReference>
<reference evidence="7 8" key="1">
    <citation type="submission" date="2019-04" db="EMBL/GenBank/DDBJ databases">
        <title>Vagococcus sp. nov., isolated from faeces of yaks (Bos grunniens).</title>
        <authorList>
            <person name="Ge Y."/>
        </authorList>
    </citation>
    <scope>NUCLEOTIDE SEQUENCE [LARGE SCALE GENOMIC DNA]</scope>
    <source>
        <strain evidence="7 8">MN-17</strain>
    </source>
</reference>
<dbReference type="InterPro" id="IPR027705">
    <property type="entry name" value="Flotillin_fam"/>
</dbReference>
<dbReference type="SUPFAM" id="SSF117892">
    <property type="entry name" value="Band 7/SPFH domain"/>
    <property type="match status" value="1"/>
</dbReference>
<dbReference type="SMART" id="SM00244">
    <property type="entry name" value="PHB"/>
    <property type="match status" value="1"/>
</dbReference>
<evidence type="ECO:0000256" key="5">
    <source>
        <dbReference type="SAM" id="MobiDB-lite"/>
    </source>
</evidence>
<dbReference type="InterPro" id="IPR031905">
    <property type="entry name" value="Flotillin_C"/>
</dbReference>
<dbReference type="PANTHER" id="PTHR13806:SF46">
    <property type="entry name" value="FLOTILLIN-1-RELATED"/>
    <property type="match status" value="1"/>
</dbReference>
<protein>
    <submittedName>
        <fullName evidence="7">Flotillin family protein</fullName>
    </submittedName>
</protein>
<dbReference type="Pfam" id="PF15975">
    <property type="entry name" value="Flot"/>
    <property type="match status" value="1"/>
</dbReference>
<keyword evidence="8" id="KW-1185">Reference proteome</keyword>
<dbReference type="KEGG" id="vao:FA707_04895"/>
<comment type="similarity">
    <text evidence="2">Belongs to the band 7/mec-2 family. Flotillin subfamily.</text>
</comment>
<dbReference type="CDD" id="cd03399">
    <property type="entry name" value="SPFH_flotillin"/>
    <property type="match status" value="1"/>
</dbReference>
<dbReference type="AlphaFoldDB" id="A0A4D7CVQ5"/>
<keyword evidence="4" id="KW-0175">Coiled coil</keyword>
<keyword evidence="3 6" id="KW-0472">Membrane</keyword>
<keyword evidence="6" id="KW-0812">Transmembrane</keyword>
<sequence length="509" mass="55900">MNVIMTLVPVIIILALIAIGLFSCYRTVPNNEVMLVYGGLLGNKNTLTSSSGSKLKMVSGGGSFVIPIVQSTKRMKLENMKLDVSVEDVPTKAAVPVNAEGTVVIKIGNSQEAIMTHAQQFMDKHVEEKIEQSREVLEGHLRAILGTLTVEEIYQERDQFANRVQEQAETDLANMGLTIVSFTIRDINDENGYFEAIAQPRIAAVKKDAQIATAIAEKETRIKRAEAEKEAKEREISNATMIAEATKDKELKIASYIVEQDTAKAKADNAYAIEKAKLDIELKSQQMNIEIQERKKQIELEEQEILRREKQYDSEVKKKADADRYQVEQASEAEKFARVKEAEAQKELVALEAQGQAESIRAIGEAEALAKTQVGQAEANAKEMMAEALRQYGEAAIKLELIDRLPEIVKHASEPIGNISDIRVIEGGSGEGQGASKIAGLSAKNIAASSEILEQVLGINLGNLIQDFAGTRTGVQAKRIADALNSDEKKVENEETSETNDSESNNEEN</sequence>
<evidence type="ECO:0000256" key="1">
    <source>
        <dbReference type="ARBA" id="ARBA00004370"/>
    </source>
</evidence>
<dbReference type="Pfam" id="PF01145">
    <property type="entry name" value="Band_7"/>
    <property type="match status" value="1"/>
</dbReference>
<dbReference type="GO" id="GO:0005886">
    <property type="term" value="C:plasma membrane"/>
    <property type="evidence" value="ECO:0007669"/>
    <property type="project" value="TreeGrafter"/>
</dbReference>
<dbReference type="Proteomes" id="UP000298615">
    <property type="component" value="Chromosome"/>
</dbReference>
<dbReference type="InterPro" id="IPR036013">
    <property type="entry name" value="Band_7/SPFH_dom_sf"/>
</dbReference>
<dbReference type="EMBL" id="CP039712">
    <property type="protein sequence ID" value="QCI86341.1"/>
    <property type="molecule type" value="Genomic_DNA"/>
</dbReference>